<proteinExistence type="predicted"/>
<feature type="non-terminal residue" evidence="2">
    <location>
        <position position="1"/>
    </location>
</feature>
<evidence type="ECO:0000313" key="2">
    <source>
        <dbReference type="EMBL" id="PVH90057.1"/>
    </source>
</evidence>
<feature type="region of interest" description="Disordered" evidence="1">
    <location>
        <begin position="1"/>
        <end position="95"/>
    </location>
</feature>
<dbReference type="AlphaFoldDB" id="A0A2V1CWG1"/>
<reference evidence="2 3" key="1">
    <citation type="journal article" date="2018" name="Sci. Rep.">
        <title>Comparative genomics provides insights into the lifestyle and reveals functional heterogeneity of dark septate endophytic fungi.</title>
        <authorList>
            <person name="Knapp D.G."/>
            <person name="Nemeth J.B."/>
            <person name="Barry K."/>
            <person name="Hainaut M."/>
            <person name="Henrissat B."/>
            <person name="Johnson J."/>
            <person name="Kuo A."/>
            <person name="Lim J.H.P."/>
            <person name="Lipzen A."/>
            <person name="Nolan M."/>
            <person name="Ohm R.A."/>
            <person name="Tamas L."/>
            <person name="Grigoriev I.V."/>
            <person name="Spatafora J.W."/>
            <person name="Nagy L.G."/>
            <person name="Kovacs G.M."/>
        </authorList>
    </citation>
    <scope>NUCLEOTIDE SEQUENCE [LARGE SCALE GENOMIC DNA]</scope>
    <source>
        <strain evidence="2 3">DSE2036</strain>
    </source>
</reference>
<accession>A0A2V1CWG1</accession>
<dbReference type="Proteomes" id="UP000244855">
    <property type="component" value="Unassembled WGS sequence"/>
</dbReference>
<name>A0A2V1CWG1_9PLEO</name>
<evidence type="ECO:0000256" key="1">
    <source>
        <dbReference type="SAM" id="MobiDB-lite"/>
    </source>
</evidence>
<keyword evidence="3" id="KW-1185">Reference proteome</keyword>
<feature type="compositionally biased region" description="Polar residues" evidence="1">
    <location>
        <begin position="46"/>
        <end position="63"/>
    </location>
</feature>
<dbReference type="EMBL" id="KZ806786">
    <property type="protein sequence ID" value="PVH90057.1"/>
    <property type="molecule type" value="Genomic_DNA"/>
</dbReference>
<evidence type="ECO:0000313" key="3">
    <source>
        <dbReference type="Proteomes" id="UP000244855"/>
    </source>
</evidence>
<sequence>KSFSKAESTGIISATGGAPSPSDRIQILSQPRRSSASARSVHSVPEMTTTPISQSHSHWQSQYGYAHGTNMASPHVEHPPNNWNAHPSAHASHPTVSISVPDSSLHAVEPVSYPSPYSMDNNARSMSYPLENATDADGGLHHSHFEPIPSSGGVPATHERSHECTAPHEQFPTRAHLSQSRAPRLCSSGQSFWRDDQQPQMMNEQGQMMYHMQPPMKVEH</sequence>
<protein>
    <submittedName>
        <fullName evidence="2">Uncharacterized protein</fullName>
    </submittedName>
</protein>
<gene>
    <name evidence="2" type="ORF">DM02DRAFT_686108</name>
</gene>
<organism evidence="2 3">
    <name type="scientific">Periconia macrospinosa</name>
    <dbReference type="NCBI Taxonomy" id="97972"/>
    <lineage>
        <taxon>Eukaryota</taxon>
        <taxon>Fungi</taxon>
        <taxon>Dikarya</taxon>
        <taxon>Ascomycota</taxon>
        <taxon>Pezizomycotina</taxon>
        <taxon>Dothideomycetes</taxon>
        <taxon>Pleosporomycetidae</taxon>
        <taxon>Pleosporales</taxon>
        <taxon>Massarineae</taxon>
        <taxon>Periconiaceae</taxon>
        <taxon>Periconia</taxon>
    </lineage>
</organism>
<feature type="compositionally biased region" description="Polar residues" evidence="1">
    <location>
        <begin position="1"/>
        <end position="12"/>
    </location>
</feature>